<organism evidence="2 3">
    <name type="scientific">Nostocoides australiense Ben110</name>
    <dbReference type="NCBI Taxonomy" id="1193182"/>
    <lineage>
        <taxon>Bacteria</taxon>
        <taxon>Bacillati</taxon>
        <taxon>Actinomycetota</taxon>
        <taxon>Actinomycetes</taxon>
        <taxon>Micrococcales</taxon>
        <taxon>Intrasporangiaceae</taxon>
        <taxon>Nostocoides</taxon>
    </lineage>
</organism>
<accession>W6JWH2</accession>
<dbReference type="SUPFAM" id="SSF53448">
    <property type="entry name" value="Nucleotide-diphospho-sugar transferases"/>
    <property type="match status" value="1"/>
</dbReference>
<evidence type="ECO:0000313" key="2">
    <source>
        <dbReference type="EMBL" id="CCH73432.1"/>
    </source>
</evidence>
<evidence type="ECO:0000313" key="3">
    <source>
        <dbReference type="Proteomes" id="UP000035763"/>
    </source>
</evidence>
<dbReference type="Pfam" id="PF00535">
    <property type="entry name" value="Glycos_transf_2"/>
    <property type="match status" value="1"/>
</dbReference>
<dbReference type="AlphaFoldDB" id="W6JWH2"/>
<dbReference type="Gene3D" id="3.90.550.10">
    <property type="entry name" value="Spore Coat Polysaccharide Biosynthesis Protein SpsA, Chain A"/>
    <property type="match status" value="1"/>
</dbReference>
<protein>
    <recommendedName>
        <fullName evidence="1">Glycosyltransferase 2-like domain-containing protein</fullName>
    </recommendedName>
</protein>
<sequence>MFAQMKRSEQLAVQLPWFAGDFTEARDLMRALPLAPEAAADLETDLANPWATGVEPTPDRVRQWLALFNRRVRDAGLAPVSVAADADNPFDALTAPTGPSVDGPLVTVIMPSYAPDAGLLNSIRSMAAQTYGNLEVLLVDDASGPAYGGLYDEACALDPRVRLVRMARNGGSYLGRNAALAQAKGRYITTQDADDWSHPDRMAHQVALLEANPLAPASRSDAIRALDDLSLQWLGYDSQRRNASSLMLRRSTLAAIGGFDTTRKGADSEMHERLERRLGPTLDTMTPLAITRLRLGSLSRSDFRYQWMSPDRVLYSTSYRAYHRSLTPQTPPLNPAEQVRHRAFPAPRAYQRALPGGATLPERYDVVYLLDLSLPNALDGAAGTNLLGRGLRAAMIHQEAAGVGPRRRPMTFGTAIQHALDRRVDLISTVDAVPCELLIVLTPEVLELPSEDRPQVRPQHLAVLATADSETQIDQLAVLEGAREVFDLPVEFLVGNLREAEEWQQVTGEPTRTVRGALGELAAAKRSATETP</sequence>
<reference evidence="2 3" key="1">
    <citation type="journal article" date="2013" name="ISME J.">
        <title>A metabolic model for members of the genus Tetrasphaera involved in enhanced biological phosphorus removal.</title>
        <authorList>
            <person name="Kristiansen R."/>
            <person name="Nguyen H.T.T."/>
            <person name="Saunders A.M."/>
            <person name="Nielsen J.L."/>
            <person name="Wimmer R."/>
            <person name="Le V.Q."/>
            <person name="McIlroy S.J."/>
            <person name="Petrovski S."/>
            <person name="Seviour R.J."/>
            <person name="Calteau A."/>
            <person name="Nielsen K.L."/>
            <person name="Nielsen P.H."/>
        </authorList>
    </citation>
    <scope>NUCLEOTIDE SEQUENCE [LARGE SCALE GENOMIC DNA]</scope>
    <source>
        <strain evidence="2 3">Ben110</strain>
    </source>
</reference>
<keyword evidence="3" id="KW-1185">Reference proteome</keyword>
<dbReference type="InterPro" id="IPR029044">
    <property type="entry name" value="Nucleotide-diphossugar_trans"/>
</dbReference>
<dbReference type="PANTHER" id="PTHR43685">
    <property type="entry name" value="GLYCOSYLTRANSFERASE"/>
    <property type="match status" value="1"/>
</dbReference>
<evidence type="ECO:0000259" key="1">
    <source>
        <dbReference type="Pfam" id="PF00535"/>
    </source>
</evidence>
<dbReference type="InterPro" id="IPR050834">
    <property type="entry name" value="Glycosyltransf_2"/>
</dbReference>
<feature type="domain" description="Glycosyltransferase 2-like" evidence="1">
    <location>
        <begin position="107"/>
        <end position="214"/>
    </location>
</feature>
<proteinExistence type="predicted"/>
<dbReference type="CDD" id="cd00761">
    <property type="entry name" value="Glyco_tranf_GTA_type"/>
    <property type="match status" value="1"/>
</dbReference>
<dbReference type="STRING" id="1193182.BN11_2740001"/>
<comment type="caution">
    <text evidence="2">The sequence shown here is derived from an EMBL/GenBank/DDBJ whole genome shotgun (WGS) entry which is preliminary data.</text>
</comment>
<dbReference type="EMBL" id="CAJA01000195">
    <property type="protein sequence ID" value="CCH73432.1"/>
    <property type="molecule type" value="Genomic_DNA"/>
</dbReference>
<gene>
    <name evidence="2" type="ORF">BN11_2740001</name>
</gene>
<dbReference type="PANTHER" id="PTHR43685:SF2">
    <property type="entry name" value="GLYCOSYLTRANSFERASE 2-LIKE DOMAIN-CONTAINING PROTEIN"/>
    <property type="match status" value="1"/>
</dbReference>
<dbReference type="InterPro" id="IPR001173">
    <property type="entry name" value="Glyco_trans_2-like"/>
</dbReference>
<name>W6JWH2_9MICO</name>
<dbReference type="Proteomes" id="UP000035763">
    <property type="component" value="Unassembled WGS sequence"/>
</dbReference>